<name>A0ABT2UY30_9FIRM</name>
<dbReference type="EMBL" id="JAOQJF010000009">
    <property type="protein sequence ID" value="MCU6799535.1"/>
    <property type="molecule type" value="Genomic_DNA"/>
</dbReference>
<comment type="caution">
    <text evidence="2">The sequence shown here is derived from an EMBL/GenBank/DDBJ whole genome shotgun (WGS) entry which is preliminary data.</text>
</comment>
<reference evidence="2 3" key="1">
    <citation type="journal article" date="2021" name="ISME Commun">
        <title>Automated analysis of genomic sequences facilitates high-throughput and comprehensive description of bacteria.</title>
        <authorList>
            <person name="Hitch T.C.A."/>
        </authorList>
    </citation>
    <scope>NUCLEOTIDE SEQUENCE [LARGE SCALE GENOMIC DNA]</scope>
    <source>
        <strain evidence="3">f_CCE</strain>
    </source>
</reference>
<evidence type="ECO:0000256" key="1">
    <source>
        <dbReference type="SAM" id="Phobius"/>
    </source>
</evidence>
<feature type="transmembrane region" description="Helical" evidence="1">
    <location>
        <begin position="71"/>
        <end position="92"/>
    </location>
</feature>
<keyword evidence="1" id="KW-0812">Transmembrane</keyword>
<keyword evidence="3" id="KW-1185">Reference proteome</keyword>
<feature type="transmembrane region" description="Helical" evidence="1">
    <location>
        <begin position="6"/>
        <end position="31"/>
    </location>
</feature>
<keyword evidence="1" id="KW-0472">Membrane</keyword>
<dbReference type="RefSeq" id="WP_158356935.1">
    <property type="nucleotide sequence ID" value="NZ_JAOQJF010000009.1"/>
</dbReference>
<sequence>MDFSGIMQYISYLLVAIGVMAFVVSVVTQVVKSWPGLDKLPTSVVVIVLSLVLCPVTFVALMAWMDREITWYMVFACMIGAFIVALVAMDGWERLKEIWDRTGYQKRPMDKS</sequence>
<dbReference type="Proteomes" id="UP001652395">
    <property type="component" value="Unassembled WGS sequence"/>
</dbReference>
<accession>A0ABT2UY30</accession>
<proteinExistence type="predicted"/>
<evidence type="ECO:0000313" key="3">
    <source>
        <dbReference type="Proteomes" id="UP001652395"/>
    </source>
</evidence>
<evidence type="ECO:0000313" key="2">
    <source>
        <dbReference type="EMBL" id="MCU6799535.1"/>
    </source>
</evidence>
<feature type="transmembrane region" description="Helical" evidence="1">
    <location>
        <begin position="43"/>
        <end position="65"/>
    </location>
</feature>
<protein>
    <submittedName>
        <fullName evidence="2">Uncharacterized protein</fullName>
    </submittedName>
</protein>
<organism evidence="2 3">
    <name type="scientific">Alitiscatomonas aceti</name>
    <dbReference type="NCBI Taxonomy" id="2981724"/>
    <lineage>
        <taxon>Bacteria</taxon>
        <taxon>Bacillati</taxon>
        <taxon>Bacillota</taxon>
        <taxon>Clostridia</taxon>
        <taxon>Lachnospirales</taxon>
        <taxon>Lachnospiraceae</taxon>
        <taxon>Alitiscatomonas</taxon>
    </lineage>
</organism>
<gene>
    <name evidence="2" type="ORF">OCV69_06250</name>
</gene>
<keyword evidence="1" id="KW-1133">Transmembrane helix</keyword>